<dbReference type="GO" id="GO:0000278">
    <property type="term" value="P:mitotic cell cycle"/>
    <property type="evidence" value="ECO:0007669"/>
    <property type="project" value="InterPro"/>
</dbReference>
<evidence type="ECO:0000256" key="11">
    <source>
        <dbReference type="ARBA" id="ARBA00022829"/>
    </source>
</evidence>
<evidence type="ECO:0000256" key="7">
    <source>
        <dbReference type="ARBA" id="ARBA00022490"/>
    </source>
</evidence>
<name>A0A0C2ZWT5_9AGAM</name>
<evidence type="ECO:0000256" key="3">
    <source>
        <dbReference type="ARBA" id="ARBA00004629"/>
    </source>
</evidence>
<protein>
    <recommendedName>
        <fullName evidence="5">DASH complex subunit DAD2</fullName>
    </recommendedName>
    <alternativeName>
        <fullName evidence="17">Outer kinetochore protein DAD2</fullName>
    </alternativeName>
</protein>
<keyword evidence="7" id="KW-0963">Cytoplasm</keyword>
<reference evidence="19" key="2">
    <citation type="submission" date="2015-01" db="EMBL/GenBank/DDBJ databases">
        <title>Evolutionary Origins and Diversification of the Mycorrhizal Mutualists.</title>
        <authorList>
            <consortium name="DOE Joint Genome Institute"/>
            <consortium name="Mycorrhizal Genomics Consortium"/>
            <person name="Kohler A."/>
            <person name="Kuo A."/>
            <person name="Nagy L.G."/>
            <person name="Floudas D."/>
            <person name="Copeland A."/>
            <person name="Barry K.W."/>
            <person name="Cichocki N."/>
            <person name="Veneault-Fourrey C."/>
            <person name="LaButti K."/>
            <person name="Lindquist E.A."/>
            <person name="Lipzen A."/>
            <person name="Lundell T."/>
            <person name="Morin E."/>
            <person name="Murat C."/>
            <person name="Riley R."/>
            <person name="Ohm R."/>
            <person name="Sun H."/>
            <person name="Tunlid A."/>
            <person name="Henrissat B."/>
            <person name="Grigoriev I.V."/>
            <person name="Hibbett D.S."/>
            <person name="Martin F."/>
        </authorList>
    </citation>
    <scope>NUCLEOTIDE SEQUENCE [LARGE SCALE GENOMIC DNA]</scope>
    <source>
        <strain evidence="19">Foug A</strain>
    </source>
</reference>
<dbReference type="AlphaFoldDB" id="A0A0C2ZWT5"/>
<dbReference type="OrthoDB" id="3230169at2759"/>
<dbReference type="InParanoid" id="A0A0C2ZWT5"/>
<keyword evidence="13" id="KW-0206">Cytoskeleton</keyword>
<keyword evidence="19" id="KW-1185">Reference proteome</keyword>
<comment type="similarity">
    <text evidence="4">Belongs to the DASH complex DAD2 family.</text>
</comment>
<dbReference type="EMBL" id="KN822020">
    <property type="protein sequence ID" value="KIM65928.1"/>
    <property type="molecule type" value="Genomic_DNA"/>
</dbReference>
<evidence type="ECO:0000256" key="6">
    <source>
        <dbReference type="ARBA" id="ARBA00022454"/>
    </source>
</evidence>
<keyword evidence="15" id="KW-0131">Cell cycle</keyword>
<reference evidence="18 19" key="1">
    <citation type="submission" date="2014-04" db="EMBL/GenBank/DDBJ databases">
        <authorList>
            <consortium name="DOE Joint Genome Institute"/>
            <person name="Kuo A."/>
            <person name="Kohler A."/>
            <person name="Nagy L.G."/>
            <person name="Floudas D."/>
            <person name="Copeland A."/>
            <person name="Barry K.W."/>
            <person name="Cichocki N."/>
            <person name="Veneault-Fourrey C."/>
            <person name="LaButti K."/>
            <person name="Lindquist E.A."/>
            <person name="Lipzen A."/>
            <person name="Lundell T."/>
            <person name="Morin E."/>
            <person name="Murat C."/>
            <person name="Sun H."/>
            <person name="Tunlid A."/>
            <person name="Henrissat B."/>
            <person name="Grigoriev I.V."/>
            <person name="Hibbett D.S."/>
            <person name="Martin F."/>
            <person name="Nordberg H.P."/>
            <person name="Cantor M.N."/>
            <person name="Hua S.X."/>
        </authorList>
    </citation>
    <scope>NUCLEOTIDE SEQUENCE [LARGE SCALE GENOMIC DNA]</scope>
    <source>
        <strain evidence="18 19">Foug A</strain>
    </source>
</reference>
<evidence type="ECO:0000256" key="4">
    <source>
        <dbReference type="ARBA" id="ARBA00005501"/>
    </source>
</evidence>
<evidence type="ECO:0000313" key="19">
    <source>
        <dbReference type="Proteomes" id="UP000053989"/>
    </source>
</evidence>
<dbReference type="GO" id="GO:0008608">
    <property type="term" value="P:attachment of spindle microtubules to kinetochore"/>
    <property type="evidence" value="ECO:0007669"/>
    <property type="project" value="TreeGrafter"/>
</dbReference>
<dbReference type="InterPro" id="IPR013963">
    <property type="entry name" value="DASH_Dad2"/>
</dbReference>
<dbReference type="GO" id="GO:1990023">
    <property type="term" value="C:mitotic spindle midzone"/>
    <property type="evidence" value="ECO:0007669"/>
    <property type="project" value="TreeGrafter"/>
</dbReference>
<dbReference type="HOGENOM" id="CLU_138063_4_0_1"/>
<dbReference type="Proteomes" id="UP000053989">
    <property type="component" value="Unassembled WGS sequence"/>
</dbReference>
<keyword evidence="10" id="KW-0498">Mitosis</keyword>
<comment type="subcellular location">
    <subcellularLocation>
        <location evidence="3">Chromosome</location>
        <location evidence="3">Centromere</location>
        <location evidence="3">Kinetochore</location>
    </subcellularLocation>
    <subcellularLocation>
        <location evidence="2">Cytoplasm</location>
        <location evidence="2">Cytoskeleton</location>
        <location evidence="2">Spindle</location>
    </subcellularLocation>
    <subcellularLocation>
        <location evidence="1">Nucleus</location>
    </subcellularLocation>
</comment>
<dbReference type="GO" id="GO:0042729">
    <property type="term" value="C:DASH complex"/>
    <property type="evidence" value="ECO:0007669"/>
    <property type="project" value="InterPro"/>
</dbReference>
<dbReference type="GO" id="GO:0005874">
    <property type="term" value="C:microtubule"/>
    <property type="evidence" value="ECO:0007669"/>
    <property type="project" value="UniProtKB-KW"/>
</dbReference>
<keyword evidence="8" id="KW-0132">Cell division</keyword>
<evidence type="ECO:0000313" key="18">
    <source>
        <dbReference type="EMBL" id="KIM65928.1"/>
    </source>
</evidence>
<evidence type="ECO:0000256" key="2">
    <source>
        <dbReference type="ARBA" id="ARBA00004186"/>
    </source>
</evidence>
<evidence type="ECO:0000256" key="14">
    <source>
        <dbReference type="ARBA" id="ARBA00023242"/>
    </source>
</evidence>
<keyword evidence="16" id="KW-0137">Centromere</keyword>
<sequence length="127" mass="13942">MRHSIAPNRKSHAASLAPQGVSAAAMNKLLEKKKEYEAVAALERASALFVKRIEGLADDCEVMADAGQVHGEVLEQWPNMFRILDLFLANRQQCAGNEDISEISESAPGERLVRVPLDELQTDTTNP</sequence>
<dbReference type="GO" id="GO:0051301">
    <property type="term" value="P:cell division"/>
    <property type="evidence" value="ECO:0007669"/>
    <property type="project" value="UniProtKB-KW"/>
</dbReference>
<evidence type="ECO:0000256" key="13">
    <source>
        <dbReference type="ARBA" id="ARBA00023212"/>
    </source>
</evidence>
<evidence type="ECO:0000256" key="12">
    <source>
        <dbReference type="ARBA" id="ARBA00022838"/>
    </source>
</evidence>
<evidence type="ECO:0000256" key="16">
    <source>
        <dbReference type="ARBA" id="ARBA00023328"/>
    </source>
</evidence>
<keyword evidence="6" id="KW-0158">Chromosome</keyword>
<proteinExistence type="inferred from homology"/>
<keyword evidence="9" id="KW-0493">Microtubule</keyword>
<keyword evidence="11" id="KW-0159">Chromosome partition</keyword>
<evidence type="ECO:0000256" key="9">
    <source>
        <dbReference type="ARBA" id="ARBA00022701"/>
    </source>
</evidence>
<dbReference type="PANTHER" id="PTHR28036">
    <property type="entry name" value="DASH COMPLEX SUBUNIT DAD2"/>
    <property type="match status" value="1"/>
</dbReference>
<evidence type="ECO:0000256" key="17">
    <source>
        <dbReference type="ARBA" id="ARBA00030568"/>
    </source>
</evidence>
<keyword evidence="12" id="KW-0995">Kinetochore</keyword>
<evidence type="ECO:0000256" key="15">
    <source>
        <dbReference type="ARBA" id="ARBA00023306"/>
    </source>
</evidence>
<organism evidence="18 19">
    <name type="scientific">Scleroderma citrinum Foug A</name>
    <dbReference type="NCBI Taxonomy" id="1036808"/>
    <lineage>
        <taxon>Eukaryota</taxon>
        <taxon>Fungi</taxon>
        <taxon>Dikarya</taxon>
        <taxon>Basidiomycota</taxon>
        <taxon>Agaricomycotina</taxon>
        <taxon>Agaricomycetes</taxon>
        <taxon>Agaricomycetidae</taxon>
        <taxon>Boletales</taxon>
        <taxon>Sclerodermatineae</taxon>
        <taxon>Sclerodermataceae</taxon>
        <taxon>Scleroderma</taxon>
    </lineage>
</organism>
<dbReference type="GO" id="GO:0044732">
    <property type="term" value="C:mitotic spindle pole body"/>
    <property type="evidence" value="ECO:0007669"/>
    <property type="project" value="TreeGrafter"/>
</dbReference>
<gene>
    <name evidence="18" type="ORF">SCLCIDRAFT_14820</name>
</gene>
<evidence type="ECO:0000256" key="10">
    <source>
        <dbReference type="ARBA" id="ARBA00022776"/>
    </source>
</evidence>
<evidence type="ECO:0000256" key="1">
    <source>
        <dbReference type="ARBA" id="ARBA00004123"/>
    </source>
</evidence>
<evidence type="ECO:0000256" key="8">
    <source>
        <dbReference type="ARBA" id="ARBA00022618"/>
    </source>
</evidence>
<dbReference type="Pfam" id="PF08654">
    <property type="entry name" value="DASH_Dad2"/>
    <property type="match status" value="1"/>
</dbReference>
<accession>A0A0C2ZWT5</accession>
<dbReference type="PANTHER" id="PTHR28036:SF1">
    <property type="entry name" value="DASH COMPLEX SUBUNIT DAD2"/>
    <property type="match status" value="1"/>
</dbReference>
<keyword evidence="14" id="KW-0539">Nucleus</keyword>
<evidence type="ECO:0000256" key="5">
    <source>
        <dbReference type="ARBA" id="ARBA00020260"/>
    </source>
</evidence>